<evidence type="ECO:0000256" key="1">
    <source>
        <dbReference type="SAM" id="MobiDB-lite"/>
    </source>
</evidence>
<dbReference type="Proteomes" id="UP001374579">
    <property type="component" value="Unassembled WGS sequence"/>
</dbReference>
<keyword evidence="3" id="KW-1185">Reference proteome</keyword>
<feature type="region of interest" description="Disordered" evidence="1">
    <location>
        <begin position="79"/>
        <end position="109"/>
    </location>
</feature>
<comment type="caution">
    <text evidence="2">The sequence shown here is derived from an EMBL/GenBank/DDBJ whole genome shotgun (WGS) entry which is preliminary data.</text>
</comment>
<gene>
    <name evidence="2" type="ORF">V1264_005893</name>
</gene>
<dbReference type="EMBL" id="JBAMIC010000014">
    <property type="protein sequence ID" value="KAK7096617.1"/>
    <property type="molecule type" value="Genomic_DNA"/>
</dbReference>
<organism evidence="2 3">
    <name type="scientific">Littorina saxatilis</name>
    <dbReference type="NCBI Taxonomy" id="31220"/>
    <lineage>
        <taxon>Eukaryota</taxon>
        <taxon>Metazoa</taxon>
        <taxon>Spiralia</taxon>
        <taxon>Lophotrochozoa</taxon>
        <taxon>Mollusca</taxon>
        <taxon>Gastropoda</taxon>
        <taxon>Caenogastropoda</taxon>
        <taxon>Littorinimorpha</taxon>
        <taxon>Littorinoidea</taxon>
        <taxon>Littorinidae</taxon>
        <taxon>Littorina</taxon>
    </lineage>
</organism>
<proteinExistence type="predicted"/>
<name>A0AAN9G6D8_9CAEN</name>
<dbReference type="AlphaFoldDB" id="A0AAN9G6D8"/>
<reference evidence="2 3" key="1">
    <citation type="submission" date="2024-02" db="EMBL/GenBank/DDBJ databases">
        <title>Chromosome-scale genome assembly of the rough periwinkle Littorina saxatilis.</title>
        <authorList>
            <person name="De Jode A."/>
            <person name="Faria R."/>
            <person name="Formenti G."/>
            <person name="Sims Y."/>
            <person name="Smith T.P."/>
            <person name="Tracey A."/>
            <person name="Wood J.M.D."/>
            <person name="Zagrodzka Z.B."/>
            <person name="Johannesson K."/>
            <person name="Butlin R.K."/>
            <person name="Leder E.H."/>
        </authorList>
    </citation>
    <scope>NUCLEOTIDE SEQUENCE [LARGE SCALE GENOMIC DNA]</scope>
    <source>
        <strain evidence="2">Snail1</strain>
        <tissue evidence="2">Muscle</tissue>
    </source>
</reference>
<protein>
    <recommendedName>
        <fullName evidence="4">RNase H type-1 domain-containing protein</fullName>
    </recommendedName>
</protein>
<sequence>MIADQYPCESWIHVYTDGSATDAVANGGAGVYASFPEGHTTTTKIPTGKRCSNYSGEIQPSCRLHSFFRTPPANVFRRSSSQMHSQLWRPSQGENVHTSWRNSTTSNNKGEWYCSGYLPTVGYPEMRRQTSSPNSEHR</sequence>
<evidence type="ECO:0008006" key="4">
    <source>
        <dbReference type="Google" id="ProtNLM"/>
    </source>
</evidence>
<accession>A0AAN9G6D8</accession>
<evidence type="ECO:0000313" key="3">
    <source>
        <dbReference type="Proteomes" id="UP001374579"/>
    </source>
</evidence>
<evidence type="ECO:0000313" key="2">
    <source>
        <dbReference type="EMBL" id="KAK7096617.1"/>
    </source>
</evidence>